<evidence type="ECO:0000256" key="1">
    <source>
        <dbReference type="PROSITE-ProRule" id="PRU01360"/>
    </source>
</evidence>
<comment type="similarity">
    <text evidence="1">Belongs to the TonB-dependent receptor family.</text>
</comment>
<dbReference type="Proteomes" id="UP000291485">
    <property type="component" value="Unassembled WGS sequence"/>
</dbReference>
<comment type="subcellular location">
    <subcellularLocation>
        <location evidence="1">Cell outer membrane</location>
        <topology evidence="1">Multi-pass membrane protein</topology>
    </subcellularLocation>
</comment>
<evidence type="ECO:0000259" key="2">
    <source>
        <dbReference type="SMART" id="SM01360"/>
    </source>
</evidence>
<dbReference type="Pfam" id="PF17973">
    <property type="entry name" value="bMG10"/>
    <property type="match status" value="1"/>
</dbReference>
<dbReference type="SUPFAM" id="SSF56935">
    <property type="entry name" value="Porins"/>
    <property type="match status" value="1"/>
</dbReference>
<dbReference type="Gene3D" id="1.50.10.20">
    <property type="match status" value="1"/>
</dbReference>
<dbReference type="GO" id="GO:0009279">
    <property type="term" value="C:cell outer membrane"/>
    <property type="evidence" value="ECO:0007669"/>
    <property type="project" value="UniProtKB-SubCell"/>
</dbReference>
<dbReference type="PANTHER" id="PTHR40094:SF1">
    <property type="entry name" value="UBIQUITIN DOMAIN-CONTAINING PROTEIN"/>
    <property type="match status" value="1"/>
</dbReference>
<dbReference type="Gene3D" id="2.170.130.10">
    <property type="entry name" value="TonB-dependent receptor, plug domain"/>
    <property type="match status" value="1"/>
</dbReference>
<name>A0A4R0P0Q5_9SPHI</name>
<protein>
    <recommendedName>
        <fullName evidence="2">Alpha-2-macroglobulin domain-containing protein</fullName>
    </recommendedName>
</protein>
<keyword evidence="1" id="KW-0813">Transport</keyword>
<evidence type="ECO:0000313" key="3">
    <source>
        <dbReference type="EMBL" id="TCD08505.1"/>
    </source>
</evidence>
<keyword evidence="1" id="KW-0472">Membrane</keyword>
<dbReference type="InterPro" id="IPR051802">
    <property type="entry name" value="YfhM-like"/>
</dbReference>
<gene>
    <name evidence="3" type="ORF">EZ449_11720</name>
</gene>
<dbReference type="Gene3D" id="2.20.130.20">
    <property type="match status" value="1"/>
</dbReference>
<evidence type="ECO:0000313" key="4">
    <source>
        <dbReference type="Proteomes" id="UP000291485"/>
    </source>
</evidence>
<dbReference type="GO" id="GO:0004866">
    <property type="term" value="F:endopeptidase inhibitor activity"/>
    <property type="evidence" value="ECO:0007669"/>
    <property type="project" value="InterPro"/>
</dbReference>
<dbReference type="Pfam" id="PF07715">
    <property type="entry name" value="Plug"/>
    <property type="match status" value="1"/>
</dbReference>
<keyword evidence="4" id="KW-1185">Reference proteome</keyword>
<proteinExistence type="inferred from homology"/>
<keyword evidence="1" id="KW-0812">Transmembrane</keyword>
<dbReference type="SUPFAM" id="SSF49464">
    <property type="entry name" value="Carboxypeptidase regulatory domain-like"/>
    <property type="match status" value="1"/>
</dbReference>
<dbReference type="InterPro" id="IPR001599">
    <property type="entry name" value="Macroglobln_a2"/>
</dbReference>
<dbReference type="InterPro" id="IPR037066">
    <property type="entry name" value="Plug_dom_sf"/>
</dbReference>
<dbReference type="EMBL" id="SJSN01000008">
    <property type="protein sequence ID" value="TCD08505.1"/>
    <property type="molecule type" value="Genomic_DNA"/>
</dbReference>
<dbReference type="InterPro" id="IPR039426">
    <property type="entry name" value="TonB-dep_rcpt-like"/>
</dbReference>
<dbReference type="PANTHER" id="PTHR40094">
    <property type="entry name" value="ALPHA-2-MACROGLOBULIN HOMOLOG"/>
    <property type="match status" value="1"/>
</dbReference>
<reference evidence="3 4" key="1">
    <citation type="submission" date="2019-02" db="EMBL/GenBank/DDBJ databases">
        <title>Pedobacter sp. RP-3-11 sp. nov., isolated from Arctic soil.</title>
        <authorList>
            <person name="Dahal R.H."/>
        </authorList>
    </citation>
    <scope>NUCLEOTIDE SEQUENCE [LARGE SCALE GENOMIC DNA]</scope>
    <source>
        <strain evidence="3 4">RP-3-11</strain>
    </source>
</reference>
<dbReference type="Pfam" id="PF13715">
    <property type="entry name" value="CarbopepD_reg_2"/>
    <property type="match status" value="1"/>
</dbReference>
<organism evidence="3 4">
    <name type="scientific">Pedobacter frigidisoli</name>
    <dbReference type="NCBI Taxonomy" id="2530455"/>
    <lineage>
        <taxon>Bacteria</taxon>
        <taxon>Pseudomonadati</taxon>
        <taxon>Bacteroidota</taxon>
        <taxon>Sphingobacteriia</taxon>
        <taxon>Sphingobacteriales</taxon>
        <taxon>Sphingobacteriaceae</taxon>
        <taxon>Pedobacter</taxon>
    </lineage>
</organism>
<feature type="domain" description="Alpha-2-macroglobulin" evidence="2">
    <location>
        <begin position="1314"/>
        <end position="1403"/>
    </location>
</feature>
<dbReference type="InterPro" id="IPR041246">
    <property type="entry name" value="Bact_MG10"/>
</dbReference>
<dbReference type="SUPFAM" id="SSF48239">
    <property type="entry name" value="Terpenoid cyclases/Protein prenyltransferases"/>
    <property type="match status" value="1"/>
</dbReference>
<keyword evidence="1" id="KW-1134">Transmembrane beta strand</keyword>
<dbReference type="OrthoDB" id="9767116at2"/>
<comment type="caution">
    <text evidence="3">The sequence shown here is derived from an EMBL/GenBank/DDBJ whole genome shotgun (WGS) entry which is preliminary data.</text>
</comment>
<dbReference type="Pfam" id="PF00207">
    <property type="entry name" value="A2M"/>
    <property type="match status" value="1"/>
</dbReference>
<dbReference type="PROSITE" id="PS52016">
    <property type="entry name" value="TONB_DEPENDENT_REC_3"/>
    <property type="match status" value="1"/>
</dbReference>
<dbReference type="InterPro" id="IPR008969">
    <property type="entry name" value="CarboxyPept-like_regulatory"/>
</dbReference>
<dbReference type="InterPro" id="IPR008930">
    <property type="entry name" value="Terpenoid_cyclase/PrenylTrfase"/>
</dbReference>
<dbReference type="InterPro" id="IPR012910">
    <property type="entry name" value="Plug_dom"/>
</dbReference>
<dbReference type="RefSeq" id="WP_131558899.1">
    <property type="nucleotide sequence ID" value="NZ_SJSN01000008.1"/>
</dbReference>
<accession>A0A4R0P0Q5</accession>
<sequence length="1938" mass="222394">MKIPLMLIVLLIFSFKGFGQKKLSQSKDSGYFTYIYKITDKETTEIADKGKLGFSEDFLHTLVDSFYTDKGYKKNLPFGNYIYLNTYRGKINYHYKPEKNVDLQFINNLKEFQFYLTDQKGNYIKADKVEIGHGKVVHFDNKAQLYKASLPKSETYIKVDYQGISNFFTFELDEDKPYNYKKDWSFFRKLAYSSPIKYTWTPFKKLFTKHRENGNAKSKYIGFMVFSKPKYKPLDTVKFKAYVLTDRGKTISNKLLQVKLFNDKDILLATIKPYRDGGYEYQFVLADSLNLRLDRSYRISLSEKVKNEDQIVISSNFNYEDYELKSLSFAVRTDKQKHQIGSPITVFMKATDENELAVPDGRVRITMLTNNVSGYGDKKVFVPDTLWKKEMNLDPVGETKLVLPDSIFPKANLNFSMRFDFRNSNNESRSDNKYLSFDYKKEQKPLTQIISSLKKDSIYIDYRVNDQSEKRKAKIISFSKEGIKLDSVNVELPLAVKINFQADNYLVETDNGSKEYISLSDFDPKLSIGATQNRDSLRVVIDNEHKVPFWYTIFSGNKIFYKGFTNALDTTFKHTNAQAAHIRINYYWDDEEINQESSAFYNPNLLNVKLFAPDMVYPGQKVNVLIKVSDLENKPVSNTDLTAFATTSKFKNDYFPAIPGFGKNYFARKKKNIQLESESVSLSENTDINWQKWGKKLGLDTIEYYKFTHPKNVYYTQESTNDTTTQIAPFVVANGAIEPVNIVYIDEVPVFFNQSDQLSRYSFKVKPGKHLIRLRTYNKMVTIPEFEIPKGKKTILSINAFLPFVPDLFNDYKPEVVKMESILTAQESDLLNRYMLKIKNNFDGEKTIVRADTTNVLINYPPNVSNGKDLLIGPLKENYLELKTEEFNQDFIKEPGYTYTFTKGLIKQKSNDSPFAFNTSLSSSAGINVNYKQYALKKSEIDSIWNDYLDLRSHTTQLFKNQNVTSRNNGKLIFSIDTAFTNHLPYIKNIIIYKPDEPDFVQIYAGNNTYWPPFVKGNYKIMFLLKDNRYFTAEDIKIKINGVNYYKWDKFKIAAADNFSINLDHYIKTVKGTNNYYPSVKISNEVVEIFNEKNFDLSSLIGVMEGRIIAEDDQSAIPGVTVKIVGLNVFTSSNSDGKFKIKIPSNGKVIISFIGYETITLSAKNGNIGDIKLKSDSHSLNEVVVVGYGAVRKQSLTASASNVVSQSLSGRAAGVSITNGDMIRIRGSASLTGTQKPIIIVDGVPFSGDLASLSADDIANMEVLNATDATAIYGSKAANGVIIIKTKKGSSAINLAGELVSQQQTMRTNFSDEGFWQPKLITDDTGTAKFSVKFPDDITNWKVRVIAINGRKQSGITETFIKSFKSLSANFVSPLFAVNGDSINVIGKLMNYTPFEEIVNRKFSYNGKEMRNTNVKFKNAHIDTISIAVKGRDSLNFEYTLKQENGYFDGEVRKIPVFEQGVKETKGYFSALLRDTSINYSFDKNLGKVTLRAESSVFPTLLDEMTKLRNYEYLCNEQLASKLKSLLLEKRVRQFLTEPFTREKDIVFILKKLQQTKKPQGTWGWWQNSDEQIWISLHVVEALLQAEKQGYKVDLNKQTLYTYLISKLTDDTSYNQVQTIKLLHLLNDKYYVKDWVLAFAKRKTENKPSLYERLELMELKQLAGIKIDVDSLLAIKKQTMFGNIYWGEESIRFWDNSIQNTLLAYKVLKNAGNNKNELEKIALYFLEQRRDGQWRNTFESSLILETILPEMLTENKKAEPAYLKLNDETISTFPYDMVIENIDDVKLTKNGKMPIYFTAYQQFQNPKPEKVNKDFTVSSSFVQNRNTVNKLKAGTLTTLKVEVNVRADADYVMIEIPIPAGCSYENKVQNFWGIETHREYYKNKTSIFCTKLKKGKYTFEIDLMPRYSGSYVLNPAKAEMMYFPVFYGREGMKKVGIN</sequence>
<keyword evidence="1" id="KW-0998">Cell outer membrane</keyword>
<dbReference type="SMART" id="SM01360">
    <property type="entry name" value="A2M"/>
    <property type="match status" value="1"/>
</dbReference>